<dbReference type="SMART" id="SM00184">
    <property type="entry name" value="RING"/>
    <property type="match status" value="2"/>
</dbReference>
<accession>A0A8J0VJP5</accession>
<dbReference type="PROSITE" id="PS50096">
    <property type="entry name" value="IQ"/>
    <property type="match status" value="1"/>
</dbReference>
<evidence type="ECO:0000256" key="2">
    <source>
        <dbReference type="ARBA" id="ARBA00022771"/>
    </source>
</evidence>
<dbReference type="PANTHER" id="PTHR14991:SF0">
    <property type="entry name" value="RING FINGER PROTEIN 32"/>
    <property type="match status" value="1"/>
</dbReference>
<feature type="domain" description="RING-type" evidence="5">
    <location>
        <begin position="151"/>
        <end position="193"/>
    </location>
</feature>
<dbReference type="Pfam" id="PF00612">
    <property type="entry name" value="IQ"/>
    <property type="match status" value="1"/>
</dbReference>
<proteinExistence type="predicted"/>
<protein>
    <submittedName>
        <fullName evidence="7">RING finger protein 32-like</fullName>
    </submittedName>
</protein>
<dbReference type="Gene3D" id="3.30.40.10">
    <property type="entry name" value="Zinc/RING finger domain, C3HC4 (zinc finger)"/>
    <property type="match status" value="2"/>
</dbReference>
<dbReference type="CDD" id="cd16677">
    <property type="entry name" value="RING-H2_RNF32_rpt1"/>
    <property type="match status" value="1"/>
</dbReference>
<dbReference type="Pfam" id="PF13639">
    <property type="entry name" value="zf-RING_2"/>
    <property type="match status" value="1"/>
</dbReference>
<evidence type="ECO:0000313" key="7">
    <source>
        <dbReference type="RefSeq" id="XP_018122625.1"/>
    </source>
</evidence>
<feature type="domain" description="RING-type" evidence="5">
    <location>
        <begin position="317"/>
        <end position="376"/>
    </location>
</feature>
<evidence type="ECO:0000256" key="4">
    <source>
        <dbReference type="PROSITE-ProRule" id="PRU00175"/>
    </source>
</evidence>
<dbReference type="InterPro" id="IPR000048">
    <property type="entry name" value="IQ_motif_EF-hand-BS"/>
</dbReference>
<keyword evidence="3" id="KW-0862">Zinc</keyword>
<dbReference type="SUPFAM" id="SSF57850">
    <property type="entry name" value="RING/U-box"/>
    <property type="match status" value="2"/>
</dbReference>
<evidence type="ECO:0000313" key="6">
    <source>
        <dbReference type="Proteomes" id="UP000186698"/>
    </source>
</evidence>
<reference evidence="7" key="1">
    <citation type="submission" date="2025-08" db="UniProtKB">
        <authorList>
            <consortium name="RefSeq"/>
        </authorList>
    </citation>
    <scope>IDENTIFICATION</scope>
    <source>
        <strain evidence="7">J_2021</strain>
        <tissue evidence="7">Erythrocytes</tissue>
    </source>
</reference>
<dbReference type="CDD" id="cd16678">
    <property type="entry name" value="RING-H2_RNF32_rpt2"/>
    <property type="match status" value="1"/>
</dbReference>
<dbReference type="KEGG" id="xla:108718741"/>
<dbReference type="OrthoDB" id="8062037at2759"/>
<sequence length="386" mass="44384">MYHHLSSKPSRTYNQATNISRGCKGGSYKQEPFILTAVAIQDHILQNLQLQHLSLAHPVKGLKRMKETGNGRAVNKYAGKPVVDTGIRRKVIKHTEKPATEEEYVLDPAPQPLTLAQKLGIVRAPALPLTNEEWLKVKQRSVNQGDSLQPCVICKEPFGIHSQVLLSCSHVFHRACLEAYERFTGRKTCPMCRRNQYQTRVIYDGARIYKANCATRIQACWRGYIVRKWYKKLRQTIPPKNPKLRRKFFEEKFTEITDRLLRSLSTDIDVLFNEIDHSVAASRKVLQQVEGSYTSQISEEEWERIQIKAARQEIFDCPICIMPLCCNSDTQRNEERSSHSSRPVVLLSCSHVFHQSCLHAFEEFTVGESYICPLCRSPYKKKLLPI</sequence>
<dbReference type="CTD" id="108718741"/>
<dbReference type="RefSeq" id="XP_018122625.1">
    <property type="nucleotide sequence ID" value="XM_018267136.2"/>
</dbReference>
<gene>
    <name evidence="7" type="primary">LOC108718741</name>
</gene>
<dbReference type="Proteomes" id="UP000186698">
    <property type="component" value="Chromosome 6L"/>
</dbReference>
<dbReference type="PROSITE" id="PS50089">
    <property type="entry name" value="ZF_RING_2"/>
    <property type="match status" value="2"/>
</dbReference>
<dbReference type="InterPro" id="IPR013083">
    <property type="entry name" value="Znf_RING/FYVE/PHD"/>
</dbReference>
<dbReference type="AlphaFoldDB" id="A0A8J0VJP5"/>
<evidence type="ECO:0000256" key="3">
    <source>
        <dbReference type="ARBA" id="ARBA00022833"/>
    </source>
</evidence>
<dbReference type="GO" id="GO:0008270">
    <property type="term" value="F:zinc ion binding"/>
    <property type="evidence" value="ECO:0007669"/>
    <property type="project" value="UniProtKB-KW"/>
</dbReference>
<dbReference type="SMART" id="SM00249">
    <property type="entry name" value="PHD"/>
    <property type="match status" value="2"/>
</dbReference>
<name>A0A8J0VJP5_XENLA</name>
<keyword evidence="1" id="KW-0479">Metal-binding</keyword>
<keyword evidence="2 4" id="KW-0863">Zinc-finger</keyword>
<organism evidence="6 7">
    <name type="scientific">Xenopus laevis</name>
    <name type="common">African clawed frog</name>
    <dbReference type="NCBI Taxonomy" id="8355"/>
    <lineage>
        <taxon>Eukaryota</taxon>
        <taxon>Metazoa</taxon>
        <taxon>Chordata</taxon>
        <taxon>Craniata</taxon>
        <taxon>Vertebrata</taxon>
        <taxon>Euteleostomi</taxon>
        <taxon>Amphibia</taxon>
        <taxon>Batrachia</taxon>
        <taxon>Anura</taxon>
        <taxon>Pipoidea</taxon>
        <taxon>Pipidae</taxon>
        <taxon>Xenopodinae</taxon>
        <taxon>Xenopus</taxon>
        <taxon>Xenopus</taxon>
    </lineage>
</organism>
<dbReference type="PANTHER" id="PTHR14991">
    <property type="entry name" value="RING FINGER PROTEIN 32"/>
    <property type="match status" value="1"/>
</dbReference>
<evidence type="ECO:0000256" key="1">
    <source>
        <dbReference type="ARBA" id="ARBA00022723"/>
    </source>
</evidence>
<dbReference type="InterPro" id="IPR001965">
    <property type="entry name" value="Znf_PHD"/>
</dbReference>
<evidence type="ECO:0000259" key="5">
    <source>
        <dbReference type="PROSITE" id="PS50089"/>
    </source>
</evidence>
<dbReference type="InterPro" id="IPR042862">
    <property type="entry name" value="RNF32"/>
</dbReference>
<dbReference type="GeneID" id="108718741"/>
<dbReference type="Gene3D" id="1.20.5.190">
    <property type="match status" value="1"/>
</dbReference>
<dbReference type="SMART" id="SM00015">
    <property type="entry name" value="IQ"/>
    <property type="match status" value="1"/>
</dbReference>
<dbReference type="CDD" id="cd23767">
    <property type="entry name" value="IQCD"/>
    <property type="match status" value="1"/>
</dbReference>
<dbReference type="InterPro" id="IPR001841">
    <property type="entry name" value="Znf_RING"/>
</dbReference>
<keyword evidence="6" id="KW-1185">Reference proteome</keyword>